<dbReference type="PROSITE" id="PS00233">
    <property type="entry name" value="CHIT_BIND_RR_1"/>
    <property type="match status" value="1"/>
</dbReference>
<dbReference type="AlphaFoldDB" id="A0A3S7SJS9"/>
<feature type="chain" id="PRO_5019526754" evidence="4">
    <location>
        <begin position="18"/>
        <end position="195"/>
    </location>
</feature>
<organism evidence="5">
    <name type="scientific">Leptinotarsa decemlineata</name>
    <name type="common">Colorado potato beetle</name>
    <name type="synonym">Doryphora decemlineata</name>
    <dbReference type="NCBI Taxonomy" id="7539"/>
    <lineage>
        <taxon>Eukaryota</taxon>
        <taxon>Metazoa</taxon>
        <taxon>Ecdysozoa</taxon>
        <taxon>Arthropoda</taxon>
        <taxon>Hexapoda</taxon>
        <taxon>Insecta</taxon>
        <taxon>Pterygota</taxon>
        <taxon>Neoptera</taxon>
        <taxon>Endopterygota</taxon>
        <taxon>Coleoptera</taxon>
        <taxon>Polyphaga</taxon>
        <taxon>Cucujiformia</taxon>
        <taxon>Chrysomeloidea</taxon>
        <taxon>Chrysomelidae</taxon>
        <taxon>Chrysomelinae</taxon>
        <taxon>Doryphorini</taxon>
        <taxon>Leptinotarsa</taxon>
    </lineage>
</organism>
<proteinExistence type="evidence at transcript level"/>
<dbReference type="PANTHER" id="PTHR12236:SF95">
    <property type="entry name" value="CUTICULAR PROTEIN 76BD, ISOFORM C-RELATED"/>
    <property type="match status" value="1"/>
</dbReference>
<keyword evidence="1 2" id="KW-0193">Cuticle</keyword>
<keyword evidence="4" id="KW-0732">Signal</keyword>
<dbReference type="KEGG" id="ldc:111503151"/>
<dbReference type="InterPro" id="IPR051217">
    <property type="entry name" value="Insect_Cuticle_Struc_Prot"/>
</dbReference>
<reference evidence="5" key="1">
    <citation type="submission" date="2017-11" db="EMBL/GenBank/DDBJ databases">
        <authorList>
            <person name="Wang Y.-W."/>
            <person name="Wan P.-J."/>
            <person name="Li G.-Q."/>
        </authorList>
    </citation>
    <scope>NUCLEOTIDE SEQUENCE</scope>
</reference>
<dbReference type="GeneID" id="111503151"/>
<evidence type="ECO:0000256" key="1">
    <source>
        <dbReference type="ARBA" id="ARBA00022460"/>
    </source>
</evidence>
<dbReference type="EMBL" id="MG601637">
    <property type="protein sequence ID" value="AYA49962.1"/>
    <property type="molecule type" value="mRNA"/>
</dbReference>
<evidence type="ECO:0000313" key="5">
    <source>
        <dbReference type="EMBL" id="AYA49962.1"/>
    </source>
</evidence>
<evidence type="ECO:0000256" key="3">
    <source>
        <dbReference type="SAM" id="MobiDB-lite"/>
    </source>
</evidence>
<feature type="region of interest" description="Disordered" evidence="3">
    <location>
        <begin position="51"/>
        <end position="77"/>
    </location>
</feature>
<accession>A0A3S7SJS9</accession>
<evidence type="ECO:0000256" key="2">
    <source>
        <dbReference type="PROSITE-ProRule" id="PRU00497"/>
    </source>
</evidence>
<evidence type="ECO:0000256" key="4">
    <source>
        <dbReference type="SAM" id="SignalP"/>
    </source>
</evidence>
<feature type="signal peptide" evidence="4">
    <location>
        <begin position="1"/>
        <end position="17"/>
    </location>
</feature>
<dbReference type="GO" id="GO:0031012">
    <property type="term" value="C:extracellular matrix"/>
    <property type="evidence" value="ECO:0007669"/>
    <property type="project" value="TreeGrafter"/>
</dbReference>
<dbReference type="OrthoDB" id="10071059at2759"/>
<dbReference type="RefSeq" id="XP_023013146.1">
    <property type="nucleotide sequence ID" value="XM_023157378.2"/>
</dbReference>
<dbReference type="InterPro" id="IPR031311">
    <property type="entry name" value="CHIT_BIND_RR_consensus"/>
</dbReference>
<dbReference type="Pfam" id="PF00379">
    <property type="entry name" value="Chitin_bind_4"/>
    <property type="match status" value="1"/>
</dbReference>
<dbReference type="PANTHER" id="PTHR12236">
    <property type="entry name" value="STRUCTURAL CONTITUENT OF CUTICLE"/>
    <property type="match status" value="1"/>
</dbReference>
<dbReference type="GO" id="GO:0005615">
    <property type="term" value="C:extracellular space"/>
    <property type="evidence" value="ECO:0007669"/>
    <property type="project" value="TreeGrafter"/>
</dbReference>
<dbReference type="PRINTS" id="PR00947">
    <property type="entry name" value="CUTICLE"/>
</dbReference>
<sequence length="195" mass="21129">MSSKVMVFIAFWAVAIAVPLDSAGQNLVDNGDNHIPQYTFGYDVHDPFTGDSKSQVETRSGDKVQGSYSLNDPDGTRRTVDYTADDVNGFNAVVRKTPSIISAHVVAPLVAPVAQVESATPVVANVAPVASAVSSTTSTVVHGPTVARYNVPHGFTSFHAPVINHLTYSALPLSYPWFNPTYYSSVPEYRTYYHY</sequence>
<dbReference type="InterPro" id="IPR000618">
    <property type="entry name" value="Insect_cuticle"/>
</dbReference>
<feature type="compositionally biased region" description="Basic and acidic residues" evidence="3">
    <location>
        <begin position="51"/>
        <end position="62"/>
    </location>
</feature>
<name>A0A3S7SJS9_LEPDE</name>
<dbReference type="GO" id="GO:0042302">
    <property type="term" value="F:structural constituent of cuticle"/>
    <property type="evidence" value="ECO:0007669"/>
    <property type="project" value="UniProtKB-UniRule"/>
</dbReference>
<dbReference type="PROSITE" id="PS51155">
    <property type="entry name" value="CHIT_BIND_RR_2"/>
    <property type="match status" value="1"/>
</dbReference>
<protein>
    <submittedName>
        <fullName evidence="5">Cuticular protein 72</fullName>
    </submittedName>
</protein>